<name>A0A5B7DI11_PORTR</name>
<proteinExistence type="predicted"/>
<dbReference type="EMBL" id="VSRR010000912">
    <property type="protein sequence ID" value="MPC20807.1"/>
    <property type="molecule type" value="Genomic_DNA"/>
</dbReference>
<comment type="caution">
    <text evidence="1">The sequence shown here is derived from an EMBL/GenBank/DDBJ whole genome shotgun (WGS) entry which is preliminary data.</text>
</comment>
<reference evidence="1 2" key="1">
    <citation type="submission" date="2019-05" db="EMBL/GenBank/DDBJ databases">
        <title>Another draft genome of Portunus trituberculatus and its Hox gene families provides insights of decapod evolution.</title>
        <authorList>
            <person name="Jeong J.-H."/>
            <person name="Song I."/>
            <person name="Kim S."/>
            <person name="Choi T."/>
            <person name="Kim D."/>
            <person name="Ryu S."/>
            <person name="Kim W."/>
        </authorList>
    </citation>
    <scope>NUCLEOTIDE SEQUENCE [LARGE SCALE GENOMIC DNA]</scope>
    <source>
        <tissue evidence="1">Muscle</tissue>
    </source>
</reference>
<dbReference type="AlphaFoldDB" id="A0A5B7DI11"/>
<evidence type="ECO:0000313" key="2">
    <source>
        <dbReference type="Proteomes" id="UP000324222"/>
    </source>
</evidence>
<gene>
    <name evidence="1" type="ORF">E2C01_013767</name>
</gene>
<organism evidence="1 2">
    <name type="scientific">Portunus trituberculatus</name>
    <name type="common">Swimming crab</name>
    <name type="synonym">Neptunus trituberculatus</name>
    <dbReference type="NCBI Taxonomy" id="210409"/>
    <lineage>
        <taxon>Eukaryota</taxon>
        <taxon>Metazoa</taxon>
        <taxon>Ecdysozoa</taxon>
        <taxon>Arthropoda</taxon>
        <taxon>Crustacea</taxon>
        <taxon>Multicrustacea</taxon>
        <taxon>Malacostraca</taxon>
        <taxon>Eumalacostraca</taxon>
        <taxon>Eucarida</taxon>
        <taxon>Decapoda</taxon>
        <taxon>Pleocyemata</taxon>
        <taxon>Brachyura</taxon>
        <taxon>Eubrachyura</taxon>
        <taxon>Portunoidea</taxon>
        <taxon>Portunidae</taxon>
        <taxon>Portuninae</taxon>
        <taxon>Portunus</taxon>
    </lineage>
</organism>
<sequence>MEYSSHDSGVSTHTTLLDRVESKAFRLINSPPLSDCFQSFSHYQNVASLSIFYRYFHANCSIYLVNCKSPLLLRPRCTRFPSSSNPYIVQPSNTRVNHYSQSFIPFTGKLWNSLPASVFPYSYDLTSFKRGVKTFVPGFGKSCNSSRPFSFCNILLPLVALPLA</sequence>
<accession>A0A5B7DI11</accession>
<dbReference type="Proteomes" id="UP000324222">
    <property type="component" value="Unassembled WGS sequence"/>
</dbReference>
<evidence type="ECO:0000313" key="1">
    <source>
        <dbReference type="EMBL" id="MPC20807.1"/>
    </source>
</evidence>
<protein>
    <submittedName>
        <fullName evidence="1">Uncharacterized protein</fullName>
    </submittedName>
</protein>
<keyword evidence="2" id="KW-1185">Reference proteome</keyword>